<proteinExistence type="predicted"/>
<name>A0A286UT97_9AGAM</name>
<feature type="region of interest" description="Disordered" evidence="1">
    <location>
        <begin position="204"/>
        <end position="317"/>
    </location>
</feature>
<dbReference type="Gene3D" id="2.40.50.140">
    <property type="entry name" value="Nucleic acid-binding proteins"/>
    <property type="match status" value="3"/>
</dbReference>
<dbReference type="InterPro" id="IPR015187">
    <property type="entry name" value="BRCA2_OB_1"/>
</dbReference>
<keyword evidence="4" id="KW-1185">Reference proteome</keyword>
<evidence type="ECO:0000313" key="4">
    <source>
        <dbReference type="Proteomes" id="UP000217199"/>
    </source>
</evidence>
<dbReference type="PANTHER" id="PTHR11289">
    <property type="entry name" value="BREAST CANCER TYPE 2 SUSCEPTIBILITY PROTEIN BRCA2"/>
    <property type="match status" value="1"/>
</dbReference>
<evidence type="ECO:0000256" key="1">
    <source>
        <dbReference type="SAM" id="MobiDB-lite"/>
    </source>
</evidence>
<sequence length="924" mass="103457">MSSPSRKRQRLSSPTYEDSYELPDEEELEELYRIEISLSQQERLENVPSFPNGVSPPISQLHGLDYRVKRLQPTPITTPDPPTAYNSMLQIQNLASQSTSDPDDSFDLGLPSASPEFPLDRDSSNWFAPSPTPAVGFQLASRSLFETASNDADTTVDDSVCLGFTTSKSLTNGAFTGFSNANNLKGSVLAPSKEALDRAARKMKDWSEEDDLLESETNVKLDDELSKSPSKSGPSKGFSRPVLSTVSNTPKPFQTPKPTNGVKRSFSTALLSRSVGSPSGNARPFKSPLLSNTTPRKVLYPKGNGTTEPGVSSPVGRVSTPIRVVSESTLPLRTPIKSGSSSSFSTPNRAAKPAFKTPFKQGMKPGEPGRLALEQRQKEQKSIVYPPSQLKKNPRPVEKKLKKTCMQKIPLRDSGLHPQRYTNNDFEEMNINIAELSQITPQTAMDYSFDIIDDSASESVLEPGLKKFGPTEAYDYLIKTKRKTTIQWVNNHWGLILWKLAGLVALDPQRDNKKIESVDDPENNIYPRWHWHTVVQQLEYRYDREYEGQRPAFRLITTGDAPAGSPLVLVVVRVLNEGDPKKGTNAVIEVSDGWYRLQAVLDTPLSRAVARGKIRPGRKLAISGAKLENLKKDPCDIFDAYDSRLLKISGNNSHLAAWHTKLGYQSEPFVATLGSLTHDGGSVPLMDLIVEKVYPVAYIEYIEQPGSSLKLKEGPRSEAEEAEVDYSWRKRREGEASKIQEIYETRWNRYHTLADRVEGMITSNYVPQDDDTVPLELQEVIESIDENSDAETNVIILANTNIKKQWVVKHLRARIRRERESATDNIELELDDICPVREVRDFRIVQFRDARTARKPANRAAQITIWDVLSLSVSEGEEAGNIEMGQRFMITNLIPAQKSAWMGNAKDDMIYLSTRQNSRFIRLK</sequence>
<dbReference type="PANTHER" id="PTHR11289:SF0">
    <property type="entry name" value="BREAST CANCER TYPE 2 SUSCEPTIBILITY PROTEIN"/>
    <property type="match status" value="1"/>
</dbReference>
<evidence type="ECO:0000259" key="2">
    <source>
        <dbReference type="Pfam" id="PF09103"/>
    </source>
</evidence>
<gene>
    <name evidence="3" type="ORF">PNOK_0279300</name>
</gene>
<dbReference type="SUPFAM" id="SSF50249">
    <property type="entry name" value="Nucleic acid-binding proteins"/>
    <property type="match status" value="2"/>
</dbReference>
<organism evidence="3 4">
    <name type="scientific">Pyrrhoderma noxium</name>
    <dbReference type="NCBI Taxonomy" id="2282107"/>
    <lineage>
        <taxon>Eukaryota</taxon>
        <taxon>Fungi</taxon>
        <taxon>Dikarya</taxon>
        <taxon>Basidiomycota</taxon>
        <taxon>Agaricomycotina</taxon>
        <taxon>Agaricomycetes</taxon>
        <taxon>Hymenochaetales</taxon>
        <taxon>Hymenochaetaceae</taxon>
        <taxon>Pyrrhoderma</taxon>
    </lineage>
</organism>
<feature type="domain" description="BRCA2 OB1" evidence="2">
    <location>
        <begin position="551"/>
        <end position="665"/>
    </location>
</feature>
<dbReference type="OrthoDB" id="21095at2759"/>
<dbReference type="Proteomes" id="UP000217199">
    <property type="component" value="Unassembled WGS sequence"/>
</dbReference>
<accession>A0A286UT97</accession>
<protein>
    <submittedName>
        <fullName evidence="3">Rad51-associated brh2</fullName>
    </submittedName>
</protein>
<evidence type="ECO:0000313" key="3">
    <source>
        <dbReference type="EMBL" id="PAV22836.1"/>
    </source>
</evidence>
<feature type="compositionally biased region" description="Polar residues" evidence="1">
    <location>
        <begin position="242"/>
        <end position="258"/>
    </location>
</feature>
<comment type="caution">
    <text evidence="3">The sequence shown here is derived from an EMBL/GenBank/DDBJ whole genome shotgun (WGS) entry which is preliminary data.</text>
</comment>
<reference evidence="3 4" key="1">
    <citation type="journal article" date="2017" name="Mol. Ecol.">
        <title>Comparative and population genomic landscape of Phellinus noxius: A hypervariable fungus causing root rot in trees.</title>
        <authorList>
            <person name="Chung C.L."/>
            <person name="Lee T.J."/>
            <person name="Akiba M."/>
            <person name="Lee H.H."/>
            <person name="Kuo T.H."/>
            <person name="Liu D."/>
            <person name="Ke H.M."/>
            <person name="Yokoi T."/>
            <person name="Roa M.B."/>
            <person name="Lu M.J."/>
            <person name="Chang Y.Y."/>
            <person name="Ann P.J."/>
            <person name="Tsai J.N."/>
            <person name="Chen C.Y."/>
            <person name="Tzean S.S."/>
            <person name="Ota Y."/>
            <person name="Hattori T."/>
            <person name="Sahashi N."/>
            <person name="Liou R.F."/>
            <person name="Kikuchi T."/>
            <person name="Tsai I.J."/>
        </authorList>
    </citation>
    <scope>NUCLEOTIDE SEQUENCE [LARGE SCALE GENOMIC DNA]</scope>
    <source>
        <strain evidence="3 4">FFPRI411160</strain>
    </source>
</reference>
<feature type="compositionally biased region" description="Polar residues" evidence="1">
    <location>
        <begin position="265"/>
        <end position="280"/>
    </location>
</feature>
<dbReference type="SUPFAM" id="SSF81872">
    <property type="entry name" value="BRCA2 helical domain"/>
    <property type="match status" value="1"/>
</dbReference>
<feature type="compositionally biased region" description="Low complexity" evidence="1">
    <location>
        <begin position="227"/>
        <end position="237"/>
    </location>
</feature>
<feature type="compositionally biased region" description="Basic residues" evidence="1">
    <location>
        <begin position="1"/>
        <end position="10"/>
    </location>
</feature>
<dbReference type="AlphaFoldDB" id="A0A286UT97"/>
<dbReference type="STRING" id="2282107.A0A286UT97"/>
<dbReference type="EMBL" id="NBII01000002">
    <property type="protein sequence ID" value="PAV22836.1"/>
    <property type="molecule type" value="Genomic_DNA"/>
</dbReference>
<dbReference type="InterPro" id="IPR012340">
    <property type="entry name" value="NA-bd_OB-fold"/>
</dbReference>
<dbReference type="InterPro" id="IPR036315">
    <property type="entry name" value="BRCA2_hlx_sf"/>
</dbReference>
<feature type="region of interest" description="Disordered" evidence="1">
    <location>
        <begin position="1"/>
        <end position="25"/>
    </location>
</feature>
<dbReference type="GO" id="GO:0000724">
    <property type="term" value="P:double-strand break repair via homologous recombination"/>
    <property type="evidence" value="ECO:0007669"/>
    <property type="project" value="InterPro"/>
</dbReference>
<dbReference type="InterPro" id="IPR015525">
    <property type="entry name" value="BRCA2"/>
</dbReference>
<dbReference type="InParanoid" id="A0A286UT97"/>
<dbReference type="GO" id="GO:0006355">
    <property type="term" value="P:regulation of DNA-templated transcription"/>
    <property type="evidence" value="ECO:0007669"/>
    <property type="project" value="TreeGrafter"/>
</dbReference>
<feature type="compositionally biased region" description="Basic and acidic residues" evidence="1">
    <location>
        <begin position="217"/>
        <end position="226"/>
    </location>
</feature>
<dbReference type="Pfam" id="PF09103">
    <property type="entry name" value="BRCA-2_OB1"/>
    <property type="match status" value="1"/>
</dbReference>